<evidence type="ECO:0000313" key="3">
    <source>
        <dbReference type="Proteomes" id="UP000008493"/>
    </source>
</evidence>
<accession>K5XD24</accession>
<dbReference type="OMA" id="NIWEFAT"/>
<evidence type="ECO:0000313" key="2">
    <source>
        <dbReference type="EMBL" id="EKM81228.1"/>
    </source>
</evidence>
<dbReference type="GeneID" id="18831963"/>
<organism evidence="2 3">
    <name type="scientific">Agaricus bisporus var. burnettii (strain JB137-S8 / ATCC MYA-4627 / FGSC 10392)</name>
    <name type="common">White button mushroom</name>
    <dbReference type="NCBI Taxonomy" id="597362"/>
    <lineage>
        <taxon>Eukaryota</taxon>
        <taxon>Fungi</taxon>
        <taxon>Dikarya</taxon>
        <taxon>Basidiomycota</taxon>
        <taxon>Agaricomycotina</taxon>
        <taxon>Agaricomycetes</taxon>
        <taxon>Agaricomycetidae</taxon>
        <taxon>Agaricales</taxon>
        <taxon>Agaricineae</taxon>
        <taxon>Agaricaceae</taxon>
        <taxon>Agaricus</taxon>
    </lineage>
</organism>
<gene>
    <name evidence="2" type="ORF">AGABI1DRAFT_84150</name>
</gene>
<dbReference type="AlphaFoldDB" id="K5XD24"/>
<reference evidence="3" key="1">
    <citation type="journal article" date="2012" name="Proc. Natl. Acad. Sci. U.S.A.">
        <title>Genome sequence of the button mushroom Agaricus bisporus reveals mechanisms governing adaptation to a humic-rich ecological niche.</title>
        <authorList>
            <person name="Morin E."/>
            <person name="Kohler A."/>
            <person name="Baker A.R."/>
            <person name="Foulongne-Oriol M."/>
            <person name="Lombard V."/>
            <person name="Nagy L.G."/>
            <person name="Ohm R.A."/>
            <person name="Patyshakuliyeva A."/>
            <person name="Brun A."/>
            <person name="Aerts A.L."/>
            <person name="Bailey A.M."/>
            <person name="Billette C."/>
            <person name="Coutinho P.M."/>
            <person name="Deakin G."/>
            <person name="Doddapaneni H."/>
            <person name="Floudas D."/>
            <person name="Grimwood J."/>
            <person name="Hilden K."/>
            <person name="Kuees U."/>
            <person name="LaButti K.M."/>
            <person name="Lapidus A."/>
            <person name="Lindquist E.A."/>
            <person name="Lucas S.M."/>
            <person name="Murat C."/>
            <person name="Riley R.W."/>
            <person name="Salamov A.A."/>
            <person name="Schmutz J."/>
            <person name="Subramanian V."/>
            <person name="Woesten H.A.B."/>
            <person name="Xu J."/>
            <person name="Eastwood D.C."/>
            <person name="Foster G.D."/>
            <person name="Sonnenberg A.S."/>
            <person name="Cullen D."/>
            <person name="de Vries R.P."/>
            <person name="Lundell T."/>
            <person name="Hibbett D.S."/>
            <person name="Henrissat B."/>
            <person name="Burton K.S."/>
            <person name="Kerrigan R.W."/>
            <person name="Challen M.P."/>
            <person name="Grigoriev I.V."/>
            <person name="Martin F."/>
        </authorList>
    </citation>
    <scope>NUCLEOTIDE SEQUENCE [LARGE SCALE GENOMIC DNA]</scope>
    <source>
        <strain evidence="3">JB137-S8 / ATCC MYA-4627 / FGSC 10392</strain>
    </source>
</reference>
<feature type="region of interest" description="Disordered" evidence="1">
    <location>
        <begin position="17"/>
        <end position="44"/>
    </location>
</feature>
<evidence type="ECO:0000256" key="1">
    <source>
        <dbReference type="SAM" id="MobiDB-lite"/>
    </source>
</evidence>
<name>K5XD24_AGABU</name>
<dbReference type="RefSeq" id="XP_007328690.1">
    <property type="nucleotide sequence ID" value="XM_007328628.1"/>
</dbReference>
<keyword evidence="3" id="KW-1185">Reference proteome</keyword>
<sequence>TKLNIWEFATSPQERYASHHPLWAPAQPETRPAERPSKIESNRRQIRLLARKGPACRKDKVDGRKD</sequence>
<dbReference type="Proteomes" id="UP000008493">
    <property type="component" value="Unassembled WGS sequence"/>
</dbReference>
<feature type="non-terminal residue" evidence="2">
    <location>
        <position position="1"/>
    </location>
</feature>
<dbReference type="HOGENOM" id="CLU_2838002_0_0_1"/>
<dbReference type="KEGG" id="abp:AGABI1DRAFT84150"/>
<proteinExistence type="predicted"/>
<dbReference type="InParanoid" id="K5XD24"/>
<protein>
    <submittedName>
        <fullName evidence="2">Uncharacterized protein</fullName>
    </submittedName>
</protein>
<dbReference type="EMBL" id="JH971388">
    <property type="protein sequence ID" value="EKM81228.1"/>
    <property type="molecule type" value="Genomic_DNA"/>
</dbReference>
<feature type="compositionally biased region" description="Basic and acidic residues" evidence="1">
    <location>
        <begin position="31"/>
        <end position="43"/>
    </location>
</feature>